<feature type="transmembrane region" description="Helical" evidence="7">
    <location>
        <begin position="186"/>
        <end position="205"/>
    </location>
</feature>
<feature type="transmembrane region" description="Helical" evidence="7">
    <location>
        <begin position="28"/>
        <end position="49"/>
    </location>
</feature>
<reference evidence="9 10" key="1">
    <citation type="journal article" date="2020" name="Biotechnol. Biofuels">
        <title>New insights from the biogas microbiome by comprehensive genome-resolved metagenomics of nearly 1600 species originating from multiple anaerobic digesters.</title>
        <authorList>
            <person name="Campanaro S."/>
            <person name="Treu L."/>
            <person name="Rodriguez-R L.M."/>
            <person name="Kovalovszki A."/>
            <person name="Ziels R.M."/>
            <person name="Maus I."/>
            <person name="Zhu X."/>
            <person name="Kougias P.G."/>
            <person name="Basile A."/>
            <person name="Luo G."/>
            <person name="Schluter A."/>
            <person name="Konstantinidis K.T."/>
            <person name="Angelidaki I."/>
        </authorList>
    </citation>
    <scope>NUCLEOTIDE SEQUENCE [LARGE SCALE GENOMIC DNA]</scope>
    <source>
        <strain evidence="9">AS27yjCOA_65</strain>
    </source>
</reference>
<feature type="transmembrane region" description="Helical" evidence="7">
    <location>
        <begin position="154"/>
        <end position="174"/>
    </location>
</feature>
<feature type="domain" description="VTT" evidence="8">
    <location>
        <begin position="49"/>
        <end position="173"/>
    </location>
</feature>
<dbReference type="InterPro" id="IPR032818">
    <property type="entry name" value="DedA-like"/>
</dbReference>
<dbReference type="InterPro" id="IPR058127">
    <property type="entry name" value="DedA"/>
</dbReference>
<dbReference type="Proteomes" id="UP000524246">
    <property type="component" value="Unassembled WGS sequence"/>
</dbReference>
<evidence type="ECO:0000256" key="3">
    <source>
        <dbReference type="ARBA" id="ARBA00022475"/>
    </source>
</evidence>
<dbReference type="InterPro" id="IPR032816">
    <property type="entry name" value="VTT_dom"/>
</dbReference>
<feature type="transmembrane region" description="Helical" evidence="7">
    <location>
        <begin position="127"/>
        <end position="147"/>
    </location>
</feature>
<evidence type="ECO:0000256" key="4">
    <source>
        <dbReference type="ARBA" id="ARBA00022692"/>
    </source>
</evidence>
<dbReference type="EMBL" id="JAAZON010000624">
    <property type="protein sequence ID" value="NMC64199.1"/>
    <property type="molecule type" value="Genomic_DNA"/>
</dbReference>
<dbReference type="Pfam" id="PF09335">
    <property type="entry name" value="VTT_dom"/>
    <property type="match status" value="1"/>
</dbReference>
<name>A0A7X9ILI4_9DELT</name>
<evidence type="ECO:0000256" key="2">
    <source>
        <dbReference type="ARBA" id="ARBA00010792"/>
    </source>
</evidence>
<comment type="caution">
    <text evidence="9">The sequence shown here is derived from an EMBL/GenBank/DDBJ whole genome shotgun (WGS) entry which is preliminary data.</text>
</comment>
<dbReference type="GO" id="GO:0005886">
    <property type="term" value="C:plasma membrane"/>
    <property type="evidence" value="ECO:0007669"/>
    <property type="project" value="UniProtKB-SubCell"/>
</dbReference>
<evidence type="ECO:0000256" key="6">
    <source>
        <dbReference type="ARBA" id="ARBA00023136"/>
    </source>
</evidence>
<evidence type="ECO:0000256" key="7">
    <source>
        <dbReference type="RuleBase" id="RU367016"/>
    </source>
</evidence>
<keyword evidence="5 7" id="KW-1133">Transmembrane helix</keyword>
<dbReference type="PANTHER" id="PTHR30353:SF0">
    <property type="entry name" value="TRANSMEMBRANE PROTEIN"/>
    <property type="match status" value="1"/>
</dbReference>
<proteinExistence type="inferred from homology"/>
<evidence type="ECO:0000259" key="8">
    <source>
        <dbReference type="Pfam" id="PF09335"/>
    </source>
</evidence>
<comment type="subcellular location">
    <subcellularLocation>
        <location evidence="1 7">Cell membrane</location>
        <topology evidence="1 7">Multi-pass membrane protein</topology>
    </subcellularLocation>
</comment>
<comment type="similarity">
    <text evidence="2 7">Belongs to the DedA family.</text>
</comment>
<keyword evidence="4 7" id="KW-0812">Transmembrane</keyword>
<gene>
    <name evidence="9" type="ORF">GYA55_13625</name>
</gene>
<dbReference type="AlphaFoldDB" id="A0A7X9ILI4"/>
<evidence type="ECO:0000256" key="5">
    <source>
        <dbReference type="ARBA" id="ARBA00022989"/>
    </source>
</evidence>
<protein>
    <submittedName>
        <fullName evidence="9">DedA family protein</fullName>
    </submittedName>
</protein>
<evidence type="ECO:0000313" key="9">
    <source>
        <dbReference type="EMBL" id="NMC64199.1"/>
    </source>
</evidence>
<evidence type="ECO:0000256" key="1">
    <source>
        <dbReference type="ARBA" id="ARBA00004651"/>
    </source>
</evidence>
<keyword evidence="6 7" id="KW-0472">Membrane</keyword>
<accession>A0A7X9ILI4</accession>
<dbReference type="PANTHER" id="PTHR30353">
    <property type="entry name" value="INNER MEMBRANE PROTEIN DEDA-RELATED"/>
    <property type="match status" value="1"/>
</dbReference>
<evidence type="ECO:0000313" key="10">
    <source>
        <dbReference type="Proteomes" id="UP000524246"/>
    </source>
</evidence>
<keyword evidence="3 7" id="KW-1003">Cell membrane</keyword>
<dbReference type="NCBIfam" id="NF008102">
    <property type="entry name" value="PRK10847.1"/>
    <property type="match status" value="1"/>
</dbReference>
<organism evidence="9 10">
    <name type="scientific">SAR324 cluster bacterium</name>
    <dbReference type="NCBI Taxonomy" id="2024889"/>
    <lineage>
        <taxon>Bacteria</taxon>
        <taxon>Deltaproteobacteria</taxon>
        <taxon>SAR324 cluster</taxon>
    </lineage>
</organism>
<feature type="transmembrane region" description="Helical" evidence="7">
    <location>
        <begin position="69"/>
        <end position="90"/>
    </location>
</feature>
<sequence length="218" mass="24681">MEYLLQFFDFFLNIDQHLDQLVLDYGHWSYVVLFIVIFCETGLVVTPILPGDSLLFAAGAIATRGSINVHFLAFVIFVAAVLGDATNYFIGSRLGLKVFDNPNSRIFKKEYLDKTQRFYDRYGGKTIIIARFVPIVRTFAPFLAGVGTMTYASFAFYNIIGAALWVAIVLYAGFFFGEMEIVKNNFSLIIIGIVFISVLPAIIEVTKTYWRKSEKEIL</sequence>